<keyword evidence="2" id="KW-1185">Reference proteome</keyword>
<proteinExistence type="predicted"/>
<dbReference type="Proteomes" id="UP000291189">
    <property type="component" value="Unassembled WGS sequence"/>
</dbReference>
<evidence type="ECO:0000313" key="1">
    <source>
        <dbReference type="EMBL" id="RYU12732.1"/>
    </source>
</evidence>
<evidence type="ECO:0000313" key="2">
    <source>
        <dbReference type="Proteomes" id="UP000291189"/>
    </source>
</evidence>
<dbReference type="Gene3D" id="3.30.505.20">
    <property type="match status" value="1"/>
</dbReference>
<dbReference type="EMBL" id="SDPU01000020">
    <property type="protein sequence ID" value="RYU12732.1"/>
    <property type="molecule type" value="Genomic_DNA"/>
</dbReference>
<comment type="caution">
    <text evidence="1">The sequence shown here is derived from an EMBL/GenBank/DDBJ whole genome shotgun (WGS) entry which is preliminary data.</text>
</comment>
<name>A0A4Q5J2H3_9ACTN</name>
<organism evidence="1 2">
    <name type="scientific">Nocardioides iriomotensis</name>
    <dbReference type="NCBI Taxonomy" id="715784"/>
    <lineage>
        <taxon>Bacteria</taxon>
        <taxon>Bacillati</taxon>
        <taxon>Actinomycetota</taxon>
        <taxon>Actinomycetes</taxon>
        <taxon>Propionibacteriales</taxon>
        <taxon>Nocardioidaceae</taxon>
        <taxon>Nocardioides</taxon>
    </lineage>
</organism>
<dbReference type="RefSeq" id="WP_129986551.1">
    <property type="nucleotide sequence ID" value="NZ_SDPU01000020.1"/>
</dbReference>
<accession>A0A4Q5J2H3</accession>
<dbReference type="OrthoDB" id="3790145at2"/>
<gene>
    <name evidence="1" type="ORF">ETU37_07080</name>
</gene>
<protein>
    <submittedName>
        <fullName evidence="1">Uncharacterized protein</fullName>
    </submittedName>
</protein>
<sequence length="111" mass="11008">MNKRTKVAAVVGGAVVIAGVAGGVAVATGDDGDVTVTGPEADRATQAALAATHGGTANSVERDSEDGATWEVEVTKEDGSTVDVRLDEQMQVVVIEGDHEDAGEGGSGGDD</sequence>
<dbReference type="AlphaFoldDB" id="A0A4Q5J2H3"/>
<reference evidence="1 2" key="1">
    <citation type="submission" date="2019-01" db="EMBL/GenBank/DDBJ databases">
        <title>Nocardioides guangzhouensis sp. nov., an actinobacterium isolated from soil.</title>
        <authorList>
            <person name="Fu Y."/>
            <person name="Cai Y."/>
            <person name="Lin Z."/>
            <person name="Chen P."/>
        </authorList>
    </citation>
    <scope>NUCLEOTIDE SEQUENCE [LARGE SCALE GENOMIC DNA]</scope>
    <source>
        <strain evidence="1 2">NBRC 105384</strain>
    </source>
</reference>